<dbReference type="PANTHER" id="PTHR42855:SF2">
    <property type="entry name" value="DRUG RESISTANCE ABC TRANSPORTER,ATP-BINDING PROTEIN"/>
    <property type="match status" value="1"/>
</dbReference>
<gene>
    <name evidence="6" type="ORF">JOM49_004744</name>
</gene>
<organism evidence="6 7">
    <name type="scientific">Amycolatopsis magusensis</name>
    <dbReference type="NCBI Taxonomy" id="882444"/>
    <lineage>
        <taxon>Bacteria</taxon>
        <taxon>Bacillati</taxon>
        <taxon>Actinomycetota</taxon>
        <taxon>Actinomycetes</taxon>
        <taxon>Pseudonocardiales</taxon>
        <taxon>Pseudonocardiaceae</taxon>
        <taxon>Amycolatopsis</taxon>
    </lineage>
</organism>
<evidence type="ECO:0000256" key="1">
    <source>
        <dbReference type="ARBA" id="ARBA00022741"/>
    </source>
</evidence>
<dbReference type="PANTHER" id="PTHR42855">
    <property type="entry name" value="ABC TRANSPORTER ATP-BINDING SUBUNIT"/>
    <property type="match status" value="1"/>
</dbReference>
<keyword evidence="2 6" id="KW-0067">ATP-binding</keyword>
<dbReference type="Gene3D" id="3.40.50.300">
    <property type="entry name" value="P-loop containing nucleotide triphosphate hydrolases"/>
    <property type="match status" value="3"/>
</dbReference>
<dbReference type="SMART" id="SM00382">
    <property type="entry name" value="AAA"/>
    <property type="match status" value="2"/>
</dbReference>
<dbReference type="Proteomes" id="UP000741013">
    <property type="component" value="Unassembled WGS sequence"/>
</dbReference>
<sequence length="498" mass="54823">MSRTTTAQLSLHAVSKAYPGHHVLRDVTFTVRPGERAGIVGENGSGKSTLLQLMAGAIQPDSGEINVCFPGGVGFLDQVLALPPEATVADAADSALADLRWLEAELRRLERRLSDEDLTRYGALLAEFERRDGYTVDARLAETLDTLGLSGLSRERRLGELSGGERARLALAAVLAADPELLLLDEPTNHLDAQALRWLENRLRRHRGTVVAVSHDRLFLTAITTTLLEVESGTVRRYGTGYDGYLRERRAARLRWEQAYEDWRAEITRWTEFAEHTAYRVAPGRPMADHNKCKYHGDGRRVQQSITTRTRSARERLGRLRARPVPRPPDPPRFTSSARTTGEAGGPLLEVSAVDIPGRITFDGFTLRAGDRLLVTGPNGAGKSSLLRVLAGELAPGAVRAHGRVGYLPQDEPAATGTLSVGQWRRVRLDRLLADPVDVLLLDEPTNHFSPVLVEQLEAALRDYPGAVVTVSHDRLWQRRFGGREVLVAAGRLQGDPE</sequence>
<keyword evidence="3" id="KW-0175">Coiled coil</keyword>
<dbReference type="RefSeq" id="WP_245369442.1">
    <property type="nucleotide sequence ID" value="NZ_JAGGMS010000001.1"/>
</dbReference>
<keyword evidence="1" id="KW-0547">Nucleotide-binding</keyword>
<dbReference type="SUPFAM" id="SSF52540">
    <property type="entry name" value="P-loop containing nucleoside triphosphate hydrolases"/>
    <property type="match status" value="2"/>
</dbReference>
<keyword evidence="7" id="KW-1185">Reference proteome</keyword>
<evidence type="ECO:0000259" key="5">
    <source>
        <dbReference type="PROSITE" id="PS50893"/>
    </source>
</evidence>
<accession>A0ABS4PWI5</accession>
<feature type="coiled-coil region" evidence="3">
    <location>
        <begin position="92"/>
        <end position="119"/>
    </location>
</feature>
<reference evidence="6 7" key="1">
    <citation type="submission" date="2021-03" db="EMBL/GenBank/DDBJ databases">
        <title>Sequencing the genomes of 1000 actinobacteria strains.</title>
        <authorList>
            <person name="Klenk H.-P."/>
        </authorList>
    </citation>
    <scope>NUCLEOTIDE SEQUENCE [LARGE SCALE GENOMIC DNA]</scope>
    <source>
        <strain evidence="6 7">DSM 45510</strain>
    </source>
</reference>
<dbReference type="Pfam" id="PF00005">
    <property type="entry name" value="ABC_tran"/>
    <property type="match status" value="3"/>
</dbReference>
<evidence type="ECO:0000256" key="3">
    <source>
        <dbReference type="SAM" id="Coils"/>
    </source>
</evidence>
<protein>
    <submittedName>
        <fullName evidence="6">Macrolide transport system ATP-binding/permease protein</fullName>
    </submittedName>
</protein>
<feature type="domain" description="ABC transporter" evidence="5">
    <location>
        <begin position="9"/>
        <end position="257"/>
    </location>
</feature>
<dbReference type="PROSITE" id="PS50893">
    <property type="entry name" value="ABC_TRANSPORTER_2"/>
    <property type="match status" value="1"/>
</dbReference>
<dbReference type="InterPro" id="IPR017871">
    <property type="entry name" value="ABC_transporter-like_CS"/>
</dbReference>
<evidence type="ECO:0000256" key="4">
    <source>
        <dbReference type="SAM" id="MobiDB-lite"/>
    </source>
</evidence>
<name>A0ABS4PWI5_9PSEU</name>
<evidence type="ECO:0000313" key="6">
    <source>
        <dbReference type="EMBL" id="MBP2183218.1"/>
    </source>
</evidence>
<dbReference type="CDD" id="cd03221">
    <property type="entry name" value="ABCF_EF-3"/>
    <property type="match status" value="2"/>
</dbReference>
<proteinExistence type="predicted"/>
<comment type="caution">
    <text evidence="6">The sequence shown here is derived from an EMBL/GenBank/DDBJ whole genome shotgun (WGS) entry which is preliminary data.</text>
</comment>
<dbReference type="EMBL" id="JAGGMS010000001">
    <property type="protein sequence ID" value="MBP2183218.1"/>
    <property type="molecule type" value="Genomic_DNA"/>
</dbReference>
<dbReference type="PROSITE" id="PS00211">
    <property type="entry name" value="ABC_TRANSPORTER_1"/>
    <property type="match status" value="1"/>
</dbReference>
<evidence type="ECO:0000256" key="2">
    <source>
        <dbReference type="ARBA" id="ARBA00022840"/>
    </source>
</evidence>
<dbReference type="InterPro" id="IPR003593">
    <property type="entry name" value="AAA+_ATPase"/>
</dbReference>
<dbReference type="GO" id="GO:0005524">
    <property type="term" value="F:ATP binding"/>
    <property type="evidence" value="ECO:0007669"/>
    <property type="project" value="UniProtKB-KW"/>
</dbReference>
<feature type="region of interest" description="Disordered" evidence="4">
    <location>
        <begin position="322"/>
        <end position="346"/>
    </location>
</feature>
<dbReference type="InterPro" id="IPR003439">
    <property type="entry name" value="ABC_transporter-like_ATP-bd"/>
</dbReference>
<evidence type="ECO:0000313" key="7">
    <source>
        <dbReference type="Proteomes" id="UP000741013"/>
    </source>
</evidence>
<dbReference type="InterPro" id="IPR051309">
    <property type="entry name" value="ABCF_ATPase"/>
</dbReference>
<dbReference type="InterPro" id="IPR027417">
    <property type="entry name" value="P-loop_NTPase"/>
</dbReference>